<dbReference type="AlphaFoldDB" id="A0A0C3LPJ9"/>
<dbReference type="GO" id="GO:0046872">
    <property type="term" value="F:metal ion binding"/>
    <property type="evidence" value="ECO:0007669"/>
    <property type="project" value="UniProtKB-UniRule"/>
</dbReference>
<reference evidence="6 8" key="1">
    <citation type="submission" date="2014-12" db="EMBL/GenBank/DDBJ databases">
        <title>Comparative genome analysis of Bacillus coagulans HM-08, Clostridium butyricum HM-68, Bacillus subtilis HM-66 and Bacillus licheniformis BL-09.</title>
        <authorList>
            <person name="Zhang H."/>
        </authorList>
    </citation>
    <scope>NUCLEOTIDE SEQUENCE [LARGE SCALE GENOMIC DNA]</scope>
    <source>
        <strain evidence="6 8">HM-66</strain>
    </source>
</reference>
<dbReference type="GO" id="GO:0005737">
    <property type="term" value="C:cytoplasm"/>
    <property type="evidence" value="ECO:0007669"/>
    <property type="project" value="TreeGrafter"/>
</dbReference>
<evidence type="ECO:0000313" key="7">
    <source>
        <dbReference type="EMBL" id="WHM22097.1"/>
    </source>
</evidence>
<evidence type="ECO:0000313" key="6">
    <source>
        <dbReference type="EMBL" id="KIU11695.1"/>
    </source>
</evidence>
<dbReference type="EMBL" id="JXBC01000003">
    <property type="protein sequence ID" value="KIU11695.1"/>
    <property type="molecule type" value="Genomic_DNA"/>
</dbReference>
<keyword evidence="3 4" id="KW-0479">Metal-binding</keyword>
<dbReference type="PIRSF" id="PIRSF037489">
    <property type="entry name" value="UCP037489_NIF3_YqfO"/>
    <property type="match status" value="1"/>
</dbReference>
<dbReference type="EMBL" id="CP125292">
    <property type="protein sequence ID" value="WHM22097.1"/>
    <property type="molecule type" value="Genomic_DNA"/>
</dbReference>
<dbReference type="STRING" id="483913.AN935_12460"/>
<feature type="binding site" evidence="5">
    <location>
        <position position="333"/>
    </location>
    <ligand>
        <name>a divalent metal cation</name>
        <dbReference type="ChEBI" id="CHEBI:60240"/>
        <label>1</label>
    </ligand>
</feature>
<feature type="binding site" evidence="5">
    <location>
        <position position="69"/>
    </location>
    <ligand>
        <name>a divalent metal cation</name>
        <dbReference type="ChEBI" id="CHEBI:60240"/>
        <label>1</label>
    </ligand>
</feature>
<dbReference type="FunFam" id="3.40.1390.30:FF:000001">
    <property type="entry name" value="GTP cyclohydrolase 1 type 2"/>
    <property type="match status" value="1"/>
</dbReference>
<dbReference type="PATRIC" id="fig|1423.173.peg.2349"/>
<gene>
    <name evidence="7" type="primary">yqfO</name>
    <name evidence="7" type="ORF">QL281_03045</name>
    <name evidence="6" type="ORF">SC09_Contig24orf00776</name>
</gene>
<dbReference type="PANTHER" id="PTHR13799:SF14">
    <property type="entry name" value="GTP CYCLOHYDROLASE 1 TYPE 2 HOMOLOG"/>
    <property type="match status" value="1"/>
</dbReference>
<protein>
    <recommendedName>
        <fullName evidence="2 4">GTP cyclohydrolase 1 type 2 homolog</fullName>
    </recommendedName>
</protein>
<feature type="binding site" evidence="5">
    <location>
        <position position="107"/>
    </location>
    <ligand>
        <name>a divalent metal cation</name>
        <dbReference type="ChEBI" id="CHEBI:60240"/>
        <label>1</label>
    </ligand>
</feature>
<dbReference type="Gene3D" id="3.40.1390.30">
    <property type="entry name" value="NIF3 (NGG1p interacting factor 3)-like"/>
    <property type="match status" value="1"/>
</dbReference>
<evidence type="ECO:0000256" key="2">
    <source>
        <dbReference type="ARBA" id="ARBA00022112"/>
    </source>
</evidence>
<dbReference type="Gene3D" id="3.30.70.120">
    <property type="match status" value="1"/>
</dbReference>
<proteinExistence type="inferred from homology"/>
<dbReference type="SUPFAM" id="SSF102705">
    <property type="entry name" value="NIF3 (NGG1p interacting factor 3)-like"/>
    <property type="match status" value="1"/>
</dbReference>
<evidence type="ECO:0000256" key="4">
    <source>
        <dbReference type="PIRNR" id="PIRNR037489"/>
    </source>
</evidence>
<evidence type="ECO:0000256" key="3">
    <source>
        <dbReference type="ARBA" id="ARBA00022723"/>
    </source>
</evidence>
<name>A0A0C3LPJ9_BACIU</name>
<dbReference type="InterPro" id="IPR015867">
    <property type="entry name" value="N-reg_PII/ATP_PRibTrfase_C"/>
</dbReference>
<evidence type="ECO:0000313" key="8">
    <source>
        <dbReference type="Proteomes" id="UP000032247"/>
    </source>
</evidence>
<accession>A0A0C3LPJ9</accession>
<dbReference type="NCBIfam" id="TIGR00486">
    <property type="entry name" value="YbgI_SA1388"/>
    <property type="match status" value="1"/>
</dbReference>
<dbReference type="Proteomes" id="UP001229422">
    <property type="component" value="Chromosome"/>
</dbReference>
<evidence type="ECO:0000256" key="5">
    <source>
        <dbReference type="PIRSR" id="PIRSR602678-1"/>
    </source>
</evidence>
<dbReference type="RefSeq" id="WP_017696273.1">
    <property type="nucleotide sequence ID" value="NZ_CP023257.1"/>
</dbReference>
<sequence>MDKSVNGQQIIQLFEQFSPKAYAVEGDKIGLQIGTLNKPIKNVMVTLDVLESVIDEAIEKEVDLIIAHHPPIFRPLKHISTDQPAGRLIEKCLKHDIAVYAAHTNLDVADGGVNDLLAEALELSETEVLAPTYTDPLKKLAVYVPKEYEEQVRAAVGNVGAGHIGEYSHCAFSSEGIGSFKPLDGAKPFIGEVGELELVHEVRLETVFPKSIEKAVINAMIKSHPYEEVAYDIYPVEQTPAEKGLGRVGTLKTEMTLKEFALFVKDKLDVNGVRMVGDADSMVKKVAVLGGDGNKYIHHAKRKGADVYVTGDLYFHVAHDAMMLGLNVVDPGHYAEKIMKEGVTRKLTSMCNDKKFDVNIFVSETDTNPFTFL</sequence>
<comment type="similarity">
    <text evidence="1 4">Belongs to the GTP cyclohydrolase I type 2/NIF3 family.</text>
</comment>
<dbReference type="InterPro" id="IPR017221">
    <property type="entry name" value="DUF34/NIF3_bac"/>
</dbReference>
<dbReference type="FunFam" id="3.30.70.120:FF:000006">
    <property type="entry name" value="GTP cyclohydrolase 1 type 2 homolog"/>
    <property type="match status" value="1"/>
</dbReference>
<dbReference type="InterPro" id="IPR002678">
    <property type="entry name" value="DUF34/NIF3"/>
</dbReference>
<feature type="binding site" evidence="5">
    <location>
        <position position="68"/>
    </location>
    <ligand>
        <name>a divalent metal cation</name>
        <dbReference type="ChEBI" id="CHEBI:60240"/>
        <label>1</label>
    </ligand>
</feature>
<dbReference type="PANTHER" id="PTHR13799">
    <property type="entry name" value="NGG1 INTERACTING FACTOR 3"/>
    <property type="match status" value="1"/>
</dbReference>
<dbReference type="Proteomes" id="UP000032247">
    <property type="component" value="Unassembled WGS sequence"/>
</dbReference>
<reference evidence="7" key="2">
    <citation type="submission" date="2023-05" db="EMBL/GenBank/DDBJ databases">
        <title>Complete genome sequence of Bacillus subtilis SRCM117797 isolated from Soybean paste.</title>
        <authorList>
            <person name="Abraha H.B."/>
            <person name="Kim K.-P."/>
            <person name="Ryu M.-S."/>
            <person name="Jeong D.-Y."/>
        </authorList>
    </citation>
    <scope>NUCLEOTIDE SEQUENCE</scope>
    <source>
        <strain evidence="7">SRCM117797</strain>
    </source>
</reference>
<evidence type="ECO:0000256" key="1">
    <source>
        <dbReference type="ARBA" id="ARBA00006964"/>
    </source>
</evidence>
<organism evidence="6 8">
    <name type="scientific">Bacillus subtilis</name>
    <dbReference type="NCBI Taxonomy" id="1423"/>
    <lineage>
        <taxon>Bacteria</taxon>
        <taxon>Bacillati</taxon>
        <taxon>Bacillota</taxon>
        <taxon>Bacilli</taxon>
        <taxon>Bacillales</taxon>
        <taxon>Bacillaceae</taxon>
        <taxon>Bacillus</taxon>
    </lineage>
</organism>
<dbReference type="Pfam" id="PF01784">
    <property type="entry name" value="DUF34_NIF3"/>
    <property type="match status" value="1"/>
</dbReference>
<dbReference type="InterPro" id="IPR036069">
    <property type="entry name" value="DUF34/NIF3_sf"/>
</dbReference>
<feature type="binding site" evidence="5">
    <location>
        <position position="336"/>
    </location>
    <ligand>
        <name>a divalent metal cation</name>
        <dbReference type="ChEBI" id="CHEBI:60240"/>
        <label>1</label>
    </ligand>
</feature>